<dbReference type="GO" id="GO:0008270">
    <property type="term" value="F:zinc ion binding"/>
    <property type="evidence" value="ECO:0007669"/>
    <property type="project" value="InterPro"/>
</dbReference>
<evidence type="ECO:0000259" key="3">
    <source>
        <dbReference type="SMART" id="SM00906"/>
    </source>
</evidence>
<dbReference type="OMA" id="AWTHTAS"/>
<dbReference type="SMART" id="SM00906">
    <property type="entry name" value="Fungal_trans"/>
    <property type="match status" value="1"/>
</dbReference>
<dbReference type="GO" id="GO:0003700">
    <property type="term" value="F:DNA-binding transcription factor activity"/>
    <property type="evidence" value="ECO:0007669"/>
    <property type="project" value="InterPro"/>
</dbReference>
<accession>N4TTG0</accession>
<feature type="compositionally biased region" description="Basic and acidic residues" evidence="2">
    <location>
        <begin position="532"/>
        <end position="542"/>
    </location>
</feature>
<evidence type="ECO:0000313" key="5">
    <source>
        <dbReference type="Proteomes" id="UP000016928"/>
    </source>
</evidence>
<dbReference type="GO" id="GO:0006351">
    <property type="term" value="P:DNA-templated transcription"/>
    <property type="evidence" value="ECO:0007669"/>
    <property type="project" value="InterPro"/>
</dbReference>
<gene>
    <name evidence="4" type="ORF">FOC1_g10000331</name>
</gene>
<evidence type="ECO:0000313" key="4">
    <source>
        <dbReference type="EMBL" id="ENH66074.1"/>
    </source>
</evidence>
<organism evidence="4 5">
    <name type="scientific">Fusarium oxysporum f. sp. cubense (strain race 1)</name>
    <name type="common">Panama disease fungus</name>
    <dbReference type="NCBI Taxonomy" id="1229664"/>
    <lineage>
        <taxon>Eukaryota</taxon>
        <taxon>Fungi</taxon>
        <taxon>Dikarya</taxon>
        <taxon>Ascomycota</taxon>
        <taxon>Pezizomycotina</taxon>
        <taxon>Sordariomycetes</taxon>
        <taxon>Hypocreomycetidae</taxon>
        <taxon>Hypocreales</taxon>
        <taxon>Nectriaceae</taxon>
        <taxon>Fusarium</taxon>
        <taxon>Fusarium oxysporum species complex</taxon>
    </lineage>
</organism>
<sequence length="604" mass="67711">METVSKYTGTRRETGWNSSSTVKLVEEFKAFQQHDAVSPEGVEFSALRSETWTQSKTNDANNIIRRHVTERPKDIQLQQGNIKSKPSAAETELISLLPELGPATLLVDNYFDRIHWFILVFHQDDFRKKFQNLYDYIHFSSGPNAPSRGIGFIAVLLAVFATSLHHIGAQERKLKSHNIDPQELKDRILAVLKLRFLDIVSRGSLEAVQFCVLLASYYLYHGEPGMAWPLSGSGLRIAQALNLHRKMTTRDPSDQALNQQIQDRKRAWWAVYEIDTFCSMLYGFPLGFSDSDCNVKALDPYDEYSGSTKESRQTRGPSLLFYKCSMSRLSAIVKSALVGLYGTRHDDGKRTNNPKGLFDKVAALNGRLQEWHRSLAPKLRFDGHDPLSEVQVAHDRERTGREFEDYLFRLQALSLKLALREAALQISKVASTPYLLEASETYAIAVVSLHLLTAGVTLCISITLDPLASNSVEATSGIRQLMQVQTLLKDKSIVAAQSLNITTRLMGLVASKQGNNWEETELLTSAYPEFPQRDRTESHSMDLEGECSGQAPMPPRADLDSPPTMNNGSMTDTLSMSFADQDMDVCADTLLNDTLLEYEQGELS</sequence>
<dbReference type="GO" id="GO:0003677">
    <property type="term" value="F:DNA binding"/>
    <property type="evidence" value="ECO:0007669"/>
    <property type="project" value="InterPro"/>
</dbReference>
<evidence type="ECO:0000256" key="1">
    <source>
        <dbReference type="ARBA" id="ARBA00023242"/>
    </source>
</evidence>
<dbReference type="InterPro" id="IPR007219">
    <property type="entry name" value="XnlR_reg_dom"/>
</dbReference>
<dbReference type="EMBL" id="KB730435">
    <property type="protein sequence ID" value="ENH66074.1"/>
    <property type="molecule type" value="Genomic_DNA"/>
</dbReference>
<proteinExistence type="predicted"/>
<name>N4TTG0_FUSC1</name>
<dbReference type="Proteomes" id="UP000016928">
    <property type="component" value="Unassembled WGS sequence"/>
</dbReference>
<dbReference type="CDD" id="cd12148">
    <property type="entry name" value="fungal_TF_MHR"/>
    <property type="match status" value="1"/>
</dbReference>
<dbReference type="InterPro" id="IPR050987">
    <property type="entry name" value="AtrR-like"/>
</dbReference>
<dbReference type="PANTHER" id="PTHR46910:SF17">
    <property type="entry name" value="SCFA-RELATED"/>
    <property type="match status" value="1"/>
</dbReference>
<dbReference type="AlphaFoldDB" id="N4TTG0"/>
<reference evidence="5" key="2">
    <citation type="journal article" date="2014" name="PLoS ONE">
        <title>Genome and Transcriptome Analysis of the Fungal Pathogen Fusarium oxysporum f. sp. cubense Causing Banana Vascular Wilt Disease.</title>
        <authorList>
            <person name="Guo L."/>
            <person name="Han L."/>
            <person name="Yang L."/>
            <person name="Zeng H."/>
            <person name="Fan D."/>
            <person name="Zhu Y."/>
            <person name="Feng Y."/>
            <person name="Wang G."/>
            <person name="Peng C."/>
            <person name="Jiang X."/>
            <person name="Zhou D."/>
            <person name="Ni P."/>
            <person name="Liang C."/>
            <person name="Liu L."/>
            <person name="Wang J."/>
            <person name="Mao C."/>
            <person name="Fang X."/>
            <person name="Peng M."/>
            <person name="Huang J."/>
        </authorList>
    </citation>
    <scope>NUCLEOTIDE SEQUENCE [LARGE SCALE GENOMIC DNA]</scope>
    <source>
        <strain evidence="5">race 1</strain>
    </source>
</reference>
<feature type="region of interest" description="Disordered" evidence="2">
    <location>
        <begin position="532"/>
        <end position="571"/>
    </location>
</feature>
<dbReference type="Pfam" id="PF04082">
    <property type="entry name" value="Fungal_trans"/>
    <property type="match status" value="1"/>
</dbReference>
<dbReference type="HOGENOM" id="CLU_005767_1_1_1"/>
<keyword evidence="1" id="KW-0539">Nucleus</keyword>
<feature type="domain" description="Xylanolytic transcriptional activator regulatory" evidence="3">
    <location>
        <begin position="227"/>
        <end position="304"/>
    </location>
</feature>
<dbReference type="VEuPathDB" id="FungiDB:FOC1_g10000331"/>
<dbReference type="OrthoDB" id="3266505at2759"/>
<reference evidence="5" key="1">
    <citation type="submission" date="2012-09" db="EMBL/GenBank/DDBJ databases">
        <title>Genome sequencing and comparative transcriptomics of race 1 and race 4 of banana pathogen: Fusarium oxysporum f. sp. cubense.</title>
        <authorList>
            <person name="Fang X."/>
            <person name="Huang J."/>
        </authorList>
    </citation>
    <scope>NUCLEOTIDE SEQUENCE [LARGE SCALE GENOMIC DNA]</scope>
    <source>
        <strain evidence="5">race 1</strain>
    </source>
</reference>
<evidence type="ECO:0000256" key="2">
    <source>
        <dbReference type="SAM" id="MobiDB-lite"/>
    </source>
</evidence>
<protein>
    <submittedName>
        <fullName evidence="4">Putative transcriptional regulatory protein C3C7.04</fullName>
    </submittedName>
</protein>
<dbReference type="PANTHER" id="PTHR46910">
    <property type="entry name" value="TRANSCRIPTION FACTOR PDR1"/>
    <property type="match status" value="1"/>
</dbReference>